<keyword evidence="2" id="KW-0479">Metal-binding</keyword>
<evidence type="ECO:0000256" key="3">
    <source>
        <dbReference type="ARBA" id="ARBA00022763"/>
    </source>
</evidence>
<dbReference type="GO" id="GO:0034039">
    <property type="term" value="F:8-oxo-7,8-dihydroguanine DNA N-glycosylase activity"/>
    <property type="evidence" value="ECO:0007669"/>
    <property type="project" value="TreeGrafter"/>
</dbReference>
<keyword evidence="5" id="KW-0378">Hydrolase</keyword>
<comment type="caution">
    <text evidence="14">The sequence shown here is derived from an EMBL/GenBank/DDBJ whole genome shotgun (WGS) entry which is preliminary data.</text>
</comment>
<evidence type="ECO:0000256" key="2">
    <source>
        <dbReference type="ARBA" id="ARBA00022723"/>
    </source>
</evidence>
<dbReference type="SUPFAM" id="SSF81624">
    <property type="entry name" value="N-terminal domain of MutM-like DNA repair proteins"/>
    <property type="match status" value="1"/>
</dbReference>
<dbReference type="InterPro" id="IPR015886">
    <property type="entry name" value="H2TH_FPG"/>
</dbReference>
<dbReference type="SMART" id="SM01232">
    <property type="entry name" value="H2TH"/>
    <property type="match status" value="1"/>
</dbReference>
<dbReference type="PANTHER" id="PTHR22993">
    <property type="entry name" value="FORMAMIDOPYRIMIDINE-DNA GLYCOSYLASE"/>
    <property type="match status" value="1"/>
</dbReference>
<keyword evidence="10" id="KW-0511">Multifunctional enzyme</keyword>
<dbReference type="Proteomes" id="UP000051035">
    <property type="component" value="Unassembled WGS sequence"/>
</dbReference>
<keyword evidence="6" id="KW-0862">Zinc</keyword>
<dbReference type="GO" id="GO:0008270">
    <property type="term" value="F:zinc ion binding"/>
    <property type="evidence" value="ECO:0007669"/>
    <property type="project" value="UniProtKB-KW"/>
</dbReference>
<dbReference type="SUPFAM" id="SSF57716">
    <property type="entry name" value="Glucocorticoid receptor-like (DNA-binding domain)"/>
    <property type="match status" value="1"/>
</dbReference>
<comment type="similarity">
    <text evidence="1">Belongs to the FPG family.</text>
</comment>
<dbReference type="AlphaFoldDB" id="A0A0S8JH23"/>
<evidence type="ECO:0000313" key="15">
    <source>
        <dbReference type="Proteomes" id="UP000051035"/>
    </source>
</evidence>
<proteinExistence type="inferred from homology"/>
<protein>
    <recommendedName>
        <fullName evidence="13">FPG-type domain-containing protein</fullName>
    </recommendedName>
</protein>
<dbReference type="InterPro" id="IPR010979">
    <property type="entry name" value="Ribosomal_uS13-like_H2TH"/>
</dbReference>
<dbReference type="GO" id="GO:0003906">
    <property type="term" value="F:DNA-(apurinic or apyrimidinic site) endonuclease activity"/>
    <property type="evidence" value="ECO:0007669"/>
    <property type="project" value="InterPro"/>
</dbReference>
<evidence type="ECO:0000259" key="13">
    <source>
        <dbReference type="PROSITE" id="PS51066"/>
    </source>
</evidence>
<evidence type="ECO:0000256" key="1">
    <source>
        <dbReference type="ARBA" id="ARBA00009409"/>
    </source>
</evidence>
<dbReference type="SUPFAM" id="SSF46946">
    <property type="entry name" value="S13-like H2TH domain"/>
    <property type="match status" value="1"/>
</dbReference>
<keyword evidence="7" id="KW-0238">DNA-binding</keyword>
<keyword evidence="9" id="KW-0456">Lyase</keyword>
<keyword evidence="3" id="KW-0227">DNA damage</keyword>
<dbReference type="GO" id="GO:0003684">
    <property type="term" value="F:damaged DNA binding"/>
    <property type="evidence" value="ECO:0007669"/>
    <property type="project" value="InterPro"/>
</dbReference>
<reference evidence="14 15" key="1">
    <citation type="journal article" date="2015" name="Microbiome">
        <title>Genomic resolution of linkages in carbon, nitrogen, and sulfur cycling among widespread estuary sediment bacteria.</title>
        <authorList>
            <person name="Baker B.J."/>
            <person name="Lazar C.S."/>
            <person name="Teske A.P."/>
            <person name="Dick G.J."/>
        </authorList>
    </citation>
    <scope>NUCLEOTIDE SEQUENCE [LARGE SCALE GENOMIC DNA]</scope>
    <source>
        <strain evidence="14">SM1_40</strain>
    </source>
</reference>
<evidence type="ECO:0000256" key="11">
    <source>
        <dbReference type="ARBA" id="ARBA00023295"/>
    </source>
</evidence>
<dbReference type="GO" id="GO:0016829">
    <property type="term" value="F:lyase activity"/>
    <property type="evidence" value="ECO:0007669"/>
    <property type="project" value="UniProtKB-KW"/>
</dbReference>
<feature type="non-terminal residue" evidence="14">
    <location>
        <position position="1"/>
    </location>
</feature>
<dbReference type="InterPro" id="IPR000214">
    <property type="entry name" value="Znf_DNA_glyclase/AP_lyase"/>
</dbReference>
<dbReference type="InterPro" id="IPR035937">
    <property type="entry name" value="FPG_N"/>
</dbReference>
<evidence type="ECO:0000256" key="9">
    <source>
        <dbReference type="ARBA" id="ARBA00023239"/>
    </source>
</evidence>
<dbReference type="Gene3D" id="1.10.8.50">
    <property type="match status" value="1"/>
</dbReference>
<evidence type="ECO:0000256" key="6">
    <source>
        <dbReference type="ARBA" id="ARBA00022833"/>
    </source>
</evidence>
<organism evidence="14 15">
    <name type="scientific">candidate division TA06 bacterium SM1_40</name>
    <dbReference type="NCBI Taxonomy" id="1703773"/>
    <lineage>
        <taxon>Bacteria</taxon>
        <taxon>Bacteria division TA06</taxon>
    </lineage>
</organism>
<keyword evidence="11" id="KW-0326">Glycosidase</keyword>
<feature type="domain" description="FPG-type" evidence="13">
    <location>
        <begin position="222"/>
        <end position="268"/>
    </location>
</feature>
<keyword evidence="8" id="KW-0234">DNA repair</keyword>
<evidence type="ECO:0000256" key="10">
    <source>
        <dbReference type="ARBA" id="ARBA00023268"/>
    </source>
</evidence>
<keyword evidence="4 12" id="KW-0863">Zinc-finger</keyword>
<evidence type="ECO:0000313" key="14">
    <source>
        <dbReference type="EMBL" id="KPL08642.1"/>
    </source>
</evidence>
<dbReference type="GO" id="GO:0006284">
    <property type="term" value="P:base-excision repair"/>
    <property type="evidence" value="ECO:0007669"/>
    <property type="project" value="InterPro"/>
</dbReference>
<dbReference type="EMBL" id="LJVA01000098">
    <property type="protein sequence ID" value="KPL08642.1"/>
    <property type="molecule type" value="Genomic_DNA"/>
</dbReference>
<evidence type="ECO:0000256" key="7">
    <source>
        <dbReference type="ARBA" id="ARBA00023125"/>
    </source>
</evidence>
<gene>
    <name evidence="14" type="ORF">AMJ71_07950</name>
</gene>
<evidence type="ECO:0000256" key="5">
    <source>
        <dbReference type="ARBA" id="ARBA00022801"/>
    </source>
</evidence>
<accession>A0A0S8JH23</accession>
<sequence length="268" mass="29788">ARQLDEVLRGRRVVSGEAGGNPHKWVFYKPSRRVLGQRLPDKVIGGATAIGRGIHVKLRPKHVLLIDDFGGRVLYHRPEEKLPKKYHLLMRAEDESALTVAIQGWGFIGVLTERELRDWVKKRGTGAAVSPVGTAFTLGRFNDLFDHYEAKEKDSVKTFFTNGKSVAGIGNGYLQDILFRAKIDPRRKVSQIAKKERTALYRAVRDTIKSAISLHGRECERDLYGAPGGYMPVMDRHAAGKPCPECGTAIVKISYLGGSCYLCPACQK</sequence>
<dbReference type="PROSITE" id="PS51066">
    <property type="entry name" value="ZF_FPG_2"/>
    <property type="match status" value="1"/>
</dbReference>
<name>A0A0S8JH23_UNCT6</name>
<evidence type="ECO:0000256" key="8">
    <source>
        <dbReference type="ARBA" id="ARBA00023204"/>
    </source>
</evidence>
<dbReference type="Pfam" id="PF06831">
    <property type="entry name" value="H2TH"/>
    <property type="match status" value="1"/>
</dbReference>
<dbReference type="PANTHER" id="PTHR22993:SF9">
    <property type="entry name" value="FORMAMIDOPYRIMIDINE-DNA GLYCOSYLASE"/>
    <property type="match status" value="1"/>
</dbReference>
<evidence type="ECO:0000256" key="12">
    <source>
        <dbReference type="PROSITE-ProRule" id="PRU00391"/>
    </source>
</evidence>
<evidence type="ECO:0000256" key="4">
    <source>
        <dbReference type="ARBA" id="ARBA00022771"/>
    </source>
</evidence>